<dbReference type="Proteomes" id="UP000094570">
    <property type="component" value="Unassembled WGS sequence"/>
</dbReference>
<protein>
    <submittedName>
        <fullName evidence="1">Uncharacterized protein</fullName>
    </submittedName>
</protein>
<accession>A0A1E3G363</accession>
<dbReference type="RefSeq" id="WP_069293533.1">
    <property type="nucleotide sequence ID" value="NZ_CP140110.1"/>
</dbReference>
<dbReference type="OrthoDB" id="47609at2"/>
<dbReference type="AlphaFoldDB" id="A0A1E3G363"/>
<evidence type="ECO:0000313" key="1">
    <source>
        <dbReference type="EMBL" id="ODN30118.1"/>
    </source>
</evidence>
<sequence>MKGYGKYSWDGVNGPEVIIRIMNFGNFDEVKEILRTFGKEKLKELFLDNIHRFHGKERNFWKIVLEVSDIELERAIAKNLRESIEIRNFP</sequence>
<name>A0A1E3G363_9BACT</name>
<evidence type="ECO:0000313" key="2">
    <source>
        <dbReference type="Proteomes" id="UP000094570"/>
    </source>
</evidence>
<dbReference type="EMBL" id="LWAF01000011">
    <property type="protein sequence ID" value="ODN30118.1"/>
    <property type="molecule type" value="Genomic_DNA"/>
</dbReference>
<gene>
    <name evidence="1" type="ORF">A4H02_07395</name>
</gene>
<comment type="caution">
    <text evidence="1">The sequence shown here is derived from an EMBL/GenBank/DDBJ whole genome shotgun (WGS) entry which is preliminary data.</text>
</comment>
<organism evidence="1 2">
    <name type="scientific">Fervidobacterium thailandense</name>
    <dbReference type="NCBI Taxonomy" id="1008305"/>
    <lineage>
        <taxon>Bacteria</taxon>
        <taxon>Thermotogati</taxon>
        <taxon>Thermotogota</taxon>
        <taxon>Thermotogae</taxon>
        <taxon>Thermotogales</taxon>
        <taxon>Fervidobacteriaceae</taxon>
        <taxon>Fervidobacterium</taxon>
    </lineage>
</organism>
<reference evidence="2" key="1">
    <citation type="submission" date="2016-04" db="EMBL/GenBank/DDBJ databases">
        <title>The genome sequence project of a novel Fervidobacterium isolate from a hot spring in Thailand.</title>
        <authorList>
            <person name="Gonzalez J.M."/>
            <person name="Cuecas A."/>
            <person name="Kanoksilapatham W."/>
        </authorList>
    </citation>
    <scope>NUCLEOTIDE SEQUENCE [LARGE SCALE GENOMIC DNA]</scope>
    <source>
        <strain evidence="2">FC2004</strain>
    </source>
</reference>
<proteinExistence type="predicted"/>
<keyword evidence="2" id="KW-1185">Reference proteome</keyword>